<comment type="caution">
    <text evidence="8">The sequence shown here is derived from an EMBL/GenBank/DDBJ whole genome shotgun (WGS) entry which is preliminary data.</text>
</comment>
<dbReference type="Gene3D" id="1.10.510.10">
    <property type="entry name" value="Transferase(Phosphotransferase) domain 1"/>
    <property type="match status" value="1"/>
</dbReference>
<reference evidence="8 9" key="1">
    <citation type="submission" date="2020-11" db="EMBL/GenBank/DDBJ databases">
        <title>Kefir isolates.</title>
        <authorList>
            <person name="Marcisauskas S."/>
            <person name="Kim Y."/>
            <person name="Blasche S."/>
        </authorList>
    </citation>
    <scope>NUCLEOTIDE SEQUENCE [LARGE SCALE GENOMIC DNA]</scope>
    <source>
        <strain evidence="8 9">KR</strain>
    </source>
</reference>
<feature type="binding site" evidence="5">
    <location>
        <position position="555"/>
    </location>
    <ligand>
        <name>ATP</name>
        <dbReference type="ChEBI" id="CHEBI:30616"/>
    </ligand>
</feature>
<evidence type="ECO:0000256" key="1">
    <source>
        <dbReference type="ARBA" id="ARBA00022679"/>
    </source>
</evidence>
<proteinExistence type="predicted"/>
<evidence type="ECO:0000256" key="4">
    <source>
        <dbReference type="ARBA" id="ARBA00022840"/>
    </source>
</evidence>
<evidence type="ECO:0000259" key="7">
    <source>
        <dbReference type="PROSITE" id="PS50011"/>
    </source>
</evidence>
<evidence type="ECO:0000313" key="9">
    <source>
        <dbReference type="Proteomes" id="UP000777482"/>
    </source>
</evidence>
<dbReference type="PANTHER" id="PTHR48016:SF56">
    <property type="entry name" value="MAPKK KINASE"/>
    <property type="match status" value="1"/>
</dbReference>
<keyword evidence="9" id="KW-1185">Reference proteome</keyword>
<evidence type="ECO:0000256" key="6">
    <source>
        <dbReference type="SAM" id="MobiDB-lite"/>
    </source>
</evidence>
<organism evidence="8 9">
    <name type="scientific">Rhodotorula mucilaginosa</name>
    <name type="common">Yeast</name>
    <name type="synonym">Rhodotorula rubra</name>
    <dbReference type="NCBI Taxonomy" id="5537"/>
    <lineage>
        <taxon>Eukaryota</taxon>
        <taxon>Fungi</taxon>
        <taxon>Dikarya</taxon>
        <taxon>Basidiomycota</taxon>
        <taxon>Pucciniomycotina</taxon>
        <taxon>Microbotryomycetes</taxon>
        <taxon>Sporidiobolales</taxon>
        <taxon>Sporidiobolaceae</taxon>
        <taxon>Rhodotorula</taxon>
    </lineage>
</organism>
<feature type="region of interest" description="Disordered" evidence="6">
    <location>
        <begin position="50"/>
        <end position="92"/>
    </location>
</feature>
<keyword evidence="3" id="KW-0418">Kinase</keyword>
<evidence type="ECO:0000256" key="3">
    <source>
        <dbReference type="ARBA" id="ARBA00022777"/>
    </source>
</evidence>
<dbReference type="SUPFAM" id="SSF56112">
    <property type="entry name" value="Protein kinase-like (PK-like)"/>
    <property type="match status" value="1"/>
</dbReference>
<keyword evidence="2 5" id="KW-0547">Nucleotide-binding</keyword>
<feature type="compositionally biased region" description="Polar residues" evidence="6">
    <location>
        <begin position="820"/>
        <end position="831"/>
    </location>
</feature>
<name>A0A9P6W7C9_RHOMI</name>
<dbReference type="CDD" id="cd06627">
    <property type="entry name" value="STKc_Cdc7_like"/>
    <property type="match status" value="1"/>
</dbReference>
<dbReference type="PRINTS" id="PR00109">
    <property type="entry name" value="TYRKINASE"/>
</dbReference>
<feature type="region of interest" description="Disordered" evidence="6">
    <location>
        <begin position="138"/>
        <end position="163"/>
    </location>
</feature>
<dbReference type="InterPro" id="IPR017441">
    <property type="entry name" value="Protein_kinase_ATP_BS"/>
</dbReference>
<feature type="compositionally biased region" description="Polar residues" evidence="6">
    <location>
        <begin position="262"/>
        <end position="281"/>
    </location>
</feature>
<dbReference type="InterPro" id="IPR050538">
    <property type="entry name" value="MAP_kinase_kinase_kinase"/>
</dbReference>
<evidence type="ECO:0000256" key="5">
    <source>
        <dbReference type="PROSITE-ProRule" id="PRU10141"/>
    </source>
</evidence>
<sequence length="874" mass="94785">MASARASVRPESPRTSSVLARIYDLPLFRARGPNRMSGTQPHAFARRLSLGTRKRSQGDGAALSSVSRTLKRSRSARTTSRLVKDASHDGGSPYKGLAAFAMSSPDLATPSEEWAEWCVPPSSSQRPAEVVAVIDNSRGIPDSDARAPVTERIPPLPPTRPARMREESAPINEQTRQAFRAEALAKLTTPTPTPMTELDGFPFPPVEAALGAAVLAAPDADAQAATHRMHALSRANTVDSHPDPVPLDIDLRGRLVRARNSPRASDSPGLTISSRSSTPSDLTGPEGPEWISSRESRTSTLTVPSSEEASPPRPSSSQTITGSPIAALSVVDEDATNPAQRPRMPLNRRSIQKPVRGRAASDRLVEDAPEDGLVFLSRQKRPDVAQIGPRRPYRLSTTERSFSSSLVTDLTLSQKEQLQASPRVVPLSFVKTASSGVELPAAPDVDNRVTRPRSQQRFLSDPAFEEGAGRPMSDALASPPRRTRHHSFGLPSEGISNLDRSPSRRWSGAVRTRLVVREQGKPAVTYQLGECIGRGQFGSVFRALSLDDGKVVAIKRIALEGRTKDEISQLSNEVTFLQKLSHPAVVKYEGVVRTESYLNIILEFVENGSLQQTLKQFGQLPEGLVAGYVAKILEGLAYLHAQGVVHCDLKAANVLSTKNGNIKLSDFGVSLQIHAIKTTRGLAAAANDINGTPNWMAPEVISMVGATPASDIWSLAATICELISGHPPYHDLVALSAMFRIVEDEMPPLPESASPELQDFLKRCFSKLPQQRPTAAALFTHPWLLRNARDLRDLRPQDSLPLFRRYTVDTSQPAAHGSIGASNASARTRQPTVGEISPRIDIPLHNVLNEASSPASSCIICKAPRLRQDYVEPW</sequence>
<keyword evidence="4 5" id="KW-0067">ATP-binding</keyword>
<dbReference type="EMBL" id="PUHQ01000006">
    <property type="protein sequence ID" value="KAG0666164.1"/>
    <property type="molecule type" value="Genomic_DNA"/>
</dbReference>
<dbReference type="InterPro" id="IPR001245">
    <property type="entry name" value="Ser-Thr/Tyr_kinase_cat_dom"/>
</dbReference>
<dbReference type="Pfam" id="PF00069">
    <property type="entry name" value="Pkinase"/>
    <property type="match status" value="1"/>
</dbReference>
<evidence type="ECO:0000256" key="2">
    <source>
        <dbReference type="ARBA" id="ARBA00022741"/>
    </source>
</evidence>
<dbReference type="PANTHER" id="PTHR48016">
    <property type="entry name" value="MAP KINASE KINASE KINASE SSK2-RELATED-RELATED"/>
    <property type="match status" value="1"/>
</dbReference>
<feature type="region of interest" description="Disordered" evidence="6">
    <location>
        <begin position="258"/>
        <end position="363"/>
    </location>
</feature>
<dbReference type="AlphaFoldDB" id="A0A9P6W7C9"/>
<dbReference type="InterPro" id="IPR000719">
    <property type="entry name" value="Prot_kinase_dom"/>
</dbReference>
<keyword evidence="1" id="KW-0808">Transferase</keyword>
<dbReference type="OrthoDB" id="8693905at2759"/>
<dbReference type="GO" id="GO:0000165">
    <property type="term" value="P:MAPK cascade"/>
    <property type="evidence" value="ECO:0007669"/>
    <property type="project" value="UniProtKB-ARBA"/>
</dbReference>
<dbReference type="SMART" id="SM00220">
    <property type="entry name" value="S_TKc"/>
    <property type="match status" value="1"/>
</dbReference>
<gene>
    <name evidence="8" type="ORF">C6P46_005517</name>
</gene>
<dbReference type="PROSITE" id="PS50011">
    <property type="entry name" value="PROTEIN_KINASE_DOM"/>
    <property type="match status" value="1"/>
</dbReference>
<accession>A0A9P6W7C9</accession>
<feature type="domain" description="Protein kinase" evidence="7">
    <location>
        <begin position="526"/>
        <end position="784"/>
    </location>
</feature>
<dbReference type="GO" id="GO:0005524">
    <property type="term" value="F:ATP binding"/>
    <property type="evidence" value="ECO:0007669"/>
    <property type="project" value="UniProtKB-UniRule"/>
</dbReference>
<dbReference type="InterPro" id="IPR011009">
    <property type="entry name" value="Kinase-like_dom_sf"/>
</dbReference>
<dbReference type="Proteomes" id="UP000777482">
    <property type="component" value="Unassembled WGS sequence"/>
</dbReference>
<dbReference type="GO" id="GO:0004672">
    <property type="term" value="F:protein kinase activity"/>
    <property type="evidence" value="ECO:0007669"/>
    <property type="project" value="InterPro"/>
</dbReference>
<feature type="region of interest" description="Disordered" evidence="6">
    <location>
        <begin position="441"/>
        <end position="503"/>
    </location>
</feature>
<protein>
    <recommendedName>
        <fullName evidence="7">Protein kinase domain-containing protein</fullName>
    </recommendedName>
</protein>
<feature type="region of interest" description="Disordered" evidence="6">
    <location>
        <begin position="814"/>
        <end position="835"/>
    </location>
</feature>
<evidence type="ECO:0000313" key="8">
    <source>
        <dbReference type="EMBL" id="KAG0666164.1"/>
    </source>
</evidence>
<dbReference type="PROSITE" id="PS00107">
    <property type="entry name" value="PROTEIN_KINASE_ATP"/>
    <property type="match status" value="1"/>
</dbReference>